<keyword evidence="3" id="KW-1185">Reference proteome</keyword>
<sequence length="163" mass="17820">ALIDEEFTSRHGRLVRMNVLPDKATDKLCTTIRKGSLFSSYRSLRHTDAKNPFPEENLTKRINPLSGNEIQRDRFRMPFFMPSLSDSPFSPSFEDSLPPYPQNAMIKRGGRKPVLSAVGSRFATLSVARSSLLAAAAAEVPAPAISSGSNGEDADTAASMMMQ</sequence>
<dbReference type="EMBL" id="BTRK01000003">
    <property type="protein sequence ID" value="GMR41214.1"/>
    <property type="molecule type" value="Genomic_DNA"/>
</dbReference>
<gene>
    <name evidence="2" type="ORF">PMAYCL1PPCAC_11409</name>
</gene>
<evidence type="ECO:0000313" key="3">
    <source>
        <dbReference type="Proteomes" id="UP001328107"/>
    </source>
</evidence>
<organism evidence="2 3">
    <name type="scientific">Pristionchus mayeri</name>
    <dbReference type="NCBI Taxonomy" id="1317129"/>
    <lineage>
        <taxon>Eukaryota</taxon>
        <taxon>Metazoa</taxon>
        <taxon>Ecdysozoa</taxon>
        <taxon>Nematoda</taxon>
        <taxon>Chromadorea</taxon>
        <taxon>Rhabditida</taxon>
        <taxon>Rhabditina</taxon>
        <taxon>Diplogasteromorpha</taxon>
        <taxon>Diplogasteroidea</taxon>
        <taxon>Neodiplogasteridae</taxon>
        <taxon>Pristionchus</taxon>
    </lineage>
</organism>
<dbReference type="AlphaFoldDB" id="A0AAN4ZJV8"/>
<feature type="non-terminal residue" evidence="2">
    <location>
        <position position="1"/>
    </location>
</feature>
<reference evidence="3" key="1">
    <citation type="submission" date="2022-10" db="EMBL/GenBank/DDBJ databases">
        <title>Genome assembly of Pristionchus species.</title>
        <authorList>
            <person name="Yoshida K."/>
            <person name="Sommer R.J."/>
        </authorList>
    </citation>
    <scope>NUCLEOTIDE SEQUENCE [LARGE SCALE GENOMIC DNA]</scope>
    <source>
        <strain evidence="3">RS5460</strain>
    </source>
</reference>
<evidence type="ECO:0000256" key="1">
    <source>
        <dbReference type="SAM" id="MobiDB-lite"/>
    </source>
</evidence>
<feature type="non-terminal residue" evidence="2">
    <location>
        <position position="163"/>
    </location>
</feature>
<evidence type="ECO:0000313" key="2">
    <source>
        <dbReference type="EMBL" id="GMR41214.1"/>
    </source>
</evidence>
<comment type="caution">
    <text evidence="2">The sequence shown here is derived from an EMBL/GenBank/DDBJ whole genome shotgun (WGS) entry which is preliminary data.</text>
</comment>
<dbReference type="Proteomes" id="UP001328107">
    <property type="component" value="Unassembled WGS sequence"/>
</dbReference>
<proteinExistence type="predicted"/>
<accession>A0AAN4ZJV8</accession>
<feature type="region of interest" description="Disordered" evidence="1">
    <location>
        <begin position="142"/>
        <end position="163"/>
    </location>
</feature>
<protein>
    <submittedName>
        <fullName evidence="2">Uncharacterized protein</fullName>
    </submittedName>
</protein>
<name>A0AAN4ZJV8_9BILA</name>